<accession>A0AA38FUY4</accession>
<sequence>HKGNERTFPSVPRWDDMPDEIYPSSSSVIHGFGGMVEQGNNYISSTEDQHDQS</sequence>
<name>A0AA38FUY4_TAXCH</name>
<proteinExistence type="predicted"/>
<feature type="non-terminal residue" evidence="1">
    <location>
        <position position="1"/>
    </location>
</feature>
<keyword evidence="2" id="KW-1185">Reference proteome</keyword>
<reference evidence="1 2" key="1">
    <citation type="journal article" date="2021" name="Nat. Plants">
        <title>The Taxus genome provides insights into paclitaxel biosynthesis.</title>
        <authorList>
            <person name="Xiong X."/>
            <person name="Gou J."/>
            <person name="Liao Q."/>
            <person name="Li Y."/>
            <person name="Zhou Q."/>
            <person name="Bi G."/>
            <person name="Li C."/>
            <person name="Du R."/>
            <person name="Wang X."/>
            <person name="Sun T."/>
            <person name="Guo L."/>
            <person name="Liang H."/>
            <person name="Lu P."/>
            <person name="Wu Y."/>
            <person name="Zhang Z."/>
            <person name="Ro D.K."/>
            <person name="Shang Y."/>
            <person name="Huang S."/>
            <person name="Yan J."/>
        </authorList>
    </citation>
    <scope>NUCLEOTIDE SEQUENCE [LARGE SCALE GENOMIC DNA]</scope>
    <source>
        <strain evidence="1">Ta-2019</strain>
    </source>
</reference>
<organism evidence="1 2">
    <name type="scientific">Taxus chinensis</name>
    <name type="common">Chinese yew</name>
    <name type="synonym">Taxus wallichiana var. chinensis</name>
    <dbReference type="NCBI Taxonomy" id="29808"/>
    <lineage>
        <taxon>Eukaryota</taxon>
        <taxon>Viridiplantae</taxon>
        <taxon>Streptophyta</taxon>
        <taxon>Embryophyta</taxon>
        <taxon>Tracheophyta</taxon>
        <taxon>Spermatophyta</taxon>
        <taxon>Pinopsida</taxon>
        <taxon>Pinidae</taxon>
        <taxon>Conifers II</taxon>
        <taxon>Cupressales</taxon>
        <taxon>Taxaceae</taxon>
        <taxon>Taxus</taxon>
    </lineage>
</organism>
<comment type="caution">
    <text evidence="1">The sequence shown here is derived from an EMBL/GenBank/DDBJ whole genome shotgun (WGS) entry which is preliminary data.</text>
</comment>
<dbReference type="Proteomes" id="UP000824469">
    <property type="component" value="Unassembled WGS sequence"/>
</dbReference>
<feature type="non-terminal residue" evidence="1">
    <location>
        <position position="53"/>
    </location>
</feature>
<evidence type="ECO:0000313" key="2">
    <source>
        <dbReference type="Proteomes" id="UP000824469"/>
    </source>
</evidence>
<evidence type="ECO:0000313" key="1">
    <source>
        <dbReference type="EMBL" id="KAH9310540.1"/>
    </source>
</evidence>
<protein>
    <submittedName>
        <fullName evidence="1">Uncharacterized protein</fullName>
    </submittedName>
</protein>
<dbReference type="EMBL" id="JAHRHJ020000006">
    <property type="protein sequence ID" value="KAH9310540.1"/>
    <property type="molecule type" value="Genomic_DNA"/>
</dbReference>
<gene>
    <name evidence="1" type="ORF">KI387_025575</name>
</gene>
<dbReference type="AlphaFoldDB" id="A0AA38FUY4"/>